<organism evidence="1 2">
    <name type="scientific">Anabarilius grahami</name>
    <name type="common">Kanglang fish</name>
    <name type="synonym">Barilius grahami</name>
    <dbReference type="NCBI Taxonomy" id="495550"/>
    <lineage>
        <taxon>Eukaryota</taxon>
        <taxon>Metazoa</taxon>
        <taxon>Chordata</taxon>
        <taxon>Craniata</taxon>
        <taxon>Vertebrata</taxon>
        <taxon>Euteleostomi</taxon>
        <taxon>Actinopterygii</taxon>
        <taxon>Neopterygii</taxon>
        <taxon>Teleostei</taxon>
        <taxon>Ostariophysi</taxon>
        <taxon>Cypriniformes</taxon>
        <taxon>Xenocyprididae</taxon>
        <taxon>Xenocypridinae</taxon>
        <taxon>Xenocypridinae incertae sedis</taxon>
        <taxon>Anabarilius</taxon>
    </lineage>
</organism>
<name>A0A3N0Z8M3_ANAGA</name>
<accession>A0A3N0Z8M3</accession>
<dbReference type="AlphaFoldDB" id="A0A3N0Z8M3"/>
<keyword evidence="2" id="KW-1185">Reference proteome</keyword>
<dbReference type="OrthoDB" id="8963439at2759"/>
<evidence type="ECO:0000313" key="2">
    <source>
        <dbReference type="Proteomes" id="UP000281406"/>
    </source>
</evidence>
<reference evidence="1 2" key="1">
    <citation type="submission" date="2018-10" db="EMBL/GenBank/DDBJ databases">
        <title>Genome assembly for a Yunnan-Guizhou Plateau 3E fish, Anabarilius grahami (Regan), and its evolutionary and genetic applications.</title>
        <authorList>
            <person name="Jiang W."/>
        </authorList>
    </citation>
    <scope>NUCLEOTIDE SEQUENCE [LARGE SCALE GENOMIC DNA]</scope>
    <source>
        <strain evidence="1">AG-KIZ</strain>
        <tissue evidence="1">Muscle</tissue>
    </source>
</reference>
<comment type="caution">
    <text evidence="1">The sequence shown here is derived from an EMBL/GenBank/DDBJ whole genome shotgun (WGS) entry which is preliminary data.</text>
</comment>
<protein>
    <submittedName>
        <fullName evidence="1">Uncharacterized protein</fullName>
    </submittedName>
</protein>
<sequence>MSNPDPFQDLVDALRRTLTSTSTLVTTVNTSAFTAASPSPSAVASPMAKPTPFTGLFILQCSLVLEMQPHLYPNDTSKVAFIISQLDDAGTKNIQVTASEEETLIKSRLCNAGDCDDERGEDPEDQRS</sequence>
<dbReference type="EMBL" id="RJVU01004725">
    <property type="protein sequence ID" value="ROL54796.1"/>
    <property type="molecule type" value="Genomic_DNA"/>
</dbReference>
<dbReference type="Proteomes" id="UP000281406">
    <property type="component" value="Unassembled WGS sequence"/>
</dbReference>
<gene>
    <name evidence="1" type="ORF">DPX16_0082</name>
</gene>
<proteinExistence type="predicted"/>
<evidence type="ECO:0000313" key="1">
    <source>
        <dbReference type="EMBL" id="ROL54796.1"/>
    </source>
</evidence>